<reference evidence="2" key="1">
    <citation type="submission" date="2016-10" db="EMBL/GenBank/DDBJ databases">
        <authorList>
            <person name="Varghese N."/>
            <person name="Submissions S."/>
        </authorList>
    </citation>
    <scope>NUCLEOTIDE SEQUENCE [LARGE SCALE GENOMIC DNA]</scope>
    <source>
        <strain evidence="2">DSM 4002</strain>
    </source>
</reference>
<keyword evidence="2" id="KW-1185">Reference proteome</keyword>
<dbReference type="Proteomes" id="UP000182961">
    <property type="component" value="Unassembled WGS sequence"/>
</dbReference>
<sequence>MKNLKFILLVIPFLFYSCSSKIYPEDYEPIRVFLKTQKDIDKNRMYILKYKESNIQTLRIFNRGEGEKHIIYPNQIDFTSKIFNELHWKKLYKRYSNEKTEKYWREEDFRDFKILDRKRNQLFDEYHLFQLPKLENVIILSEPIWYYNKRYILFYFSIDNMYNSSKPSLVVIMKKVKKKWIVVQEIGDYACSGCY</sequence>
<dbReference type="PROSITE" id="PS51257">
    <property type="entry name" value="PROKAR_LIPOPROTEIN"/>
    <property type="match status" value="1"/>
</dbReference>
<proteinExistence type="predicted"/>
<gene>
    <name evidence="1" type="ORF">SAMN05444143_1452</name>
</gene>
<name>A0A1I5AHZ7_9FLAO</name>
<dbReference type="EMBL" id="FOUT01000045">
    <property type="protein sequence ID" value="SFN62094.1"/>
    <property type="molecule type" value="Genomic_DNA"/>
</dbReference>
<evidence type="ECO:0008006" key="3">
    <source>
        <dbReference type="Google" id="ProtNLM"/>
    </source>
</evidence>
<organism evidence="1 2">
    <name type="scientific">Flavobacterium succinicans</name>
    <dbReference type="NCBI Taxonomy" id="29536"/>
    <lineage>
        <taxon>Bacteria</taxon>
        <taxon>Pseudomonadati</taxon>
        <taxon>Bacteroidota</taxon>
        <taxon>Flavobacteriia</taxon>
        <taxon>Flavobacteriales</taxon>
        <taxon>Flavobacteriaceae</taxon>
        <taxon>Flavobacterium</taxon>
    </lineage>
</organism>
<protein>
    <recommendedName>
        <fullName evidence="3">Lipoprotein</fullName>
    </recommendedName>
</protein>
<dbReference type="RefSeq" id="WP_074917850.1">
    <property type="nucleotide sequence ID" value="NZ_CBCRUM010000045.1"/>
</dbReference>
<dbReference type="AlphaFoldDB" id="A0A1I5AHZ7"/>
<accession>A0A1I5AHZ7</accession>
<evidence type="ECO:0000313" key="2">
    <source>
        <dbReference type="Proteomes" id="UP000182961"/>
    </source>
</evidence>
<evidence type="ECO:0000313" key="1">
    <source>
        <dbReference type="EMBL" id="SFN62094.1"/>
    </source>
</evidence>